<evidence type="ECO:0000313" key="2">
    <source>
        <dbReference type="EMBL" id="MBB4885495.1"/>
    </source>
</evidence>
<dbReference type="RefSeq" id="WP_229822760.1">
    <property type="nucleotide sequence ID" value="NZ_BMRW01000011.1"/>
</dbReference>
<name>A0A7W7L898_STRNE</name>
<keyword evidence="3" id="KW-1185">Reference proteome</keyword>
<gene>
    <name evidence="2" type="ORF">FHS38_001523</name>
</gene>
<dbReference type="Gene3D" id="3.10.490.10">
    <property type="entry name" value="Gamma-glutamyl cyclotransferase-like"/>
    <property type="match status" value="1"/>
</dbReference>
<evidence type="ECO:0000313" key="3">
    <source>
        <dbReference type="Proteomes" id="UP000556436"/>
    </source>
</evidence>
<sequence>MDARRLTYYLAGGRHPGGTRTYPGCADPRPPERSCAVLLPGIVYFATESPVWGGGRAFYDPDAEGETPARAYLVPVAQFSGIAAQEMYEDPGREVDLREVLTHGRARLGPGRYETLVCPGFLDGLPVVTFTAPWAVGEVAGTPPSPAYLRHLASGLMEAHGWTAGQAAGYLAGRPGAKGHWTPEDVADVLRRPASPGAVTPPSAPLPEAGGGRRENPGRRGTV</sequence>
<dbReference type="Proteomes" id="UP000556436">
    <property type="component" value="Unassembled WGS sequence"/>
</dbReference>
<evidence type="ECO:0000256" key="1">
    <source>
        <dbReference type="SAM" id="MobiDB-lite"/>
    </source>
</evidence>
<feature type="compositionally biased region" description="Basic and acidic residues" evidence="1">
    <location>
        <begin position="211"/>
        <end position="223"/>
    </location>
</feature>
<accession>A0A7W7L898</accession>
<organism evidence="2 3">
    <name type="scientific">Streptomyces netropsis</name>
    <name type="common">Streptoverticillium netropsis</name>
    <dbReference type="NCBI Taxonomy" id="55404"/>
    <lineage>
        <taxon>Bacteria</taxon>
        <taxon>Bacillati</taxon>
        <taxon>Actinomycetota</taxon>
        <taxon>Actinomycetes</taxon>
        <taxon>Kitasatosporales</taxon>
        <taxon>Streptomycetaceae</taxon>
        <taxon>Streptomyces</taxon>
    </lineage>
</organism>
<evidence type="ECO:0008006" key="4">
    <source>
        <dbReference type="Google" id="ProtNLM"/>
    </source>
</evidence>
<comment type="caution">
    <text evidence="2">The sequence shown here is derived from an EMBL/GenBank/DDBJ whole genome shotgun (WGS) entry which is preliminary data.</text>
</comment>
<feature type="region of interest" description="Disordered" evidence="1">
    <location>
        <begin position="190"/>
        <end position="223"/>
    </location>
</feature>
<dbReference type="EMBL" id="JACHJG010000002">
    <property type="protein sequence ID" value="MBB4885495.1"/>
    <property type="molecule type" value="Genomic_DNA"/>
</dbReference>
<reference evidence="2 3" key="1">
    <citation type="submission" date="2020-08" db="EMBL/GenBank/DDBJ databases">
        <title>Genomic Encyclopedia of Type Strains, Phase III (KMG-III): the genomes of soil and plant-associated and newly described type strains.</title>
        <authorList>
            <person name="Whitman W."/>
        </authorList>
    </citation>
    <scope>NUCLEOTIDE SEQUENCE [LARGE SCALE GENOMIC DNA]</scope>
    <source>
        <strain evidence="2 3">CECT 3265</strain>
    </source>
</reference>
<protein>
    <recommendedName>
        <fullName evidence="4">Histone deacetylase</fullName>
    </recommendedName>
</protein>
<proteinExistence type="predicted"/>
<dbReference type="AlphaFoldDB" id="A0A7W7L898"/>